<dbReference type="OrthoDB" id="9770965at2"/>
<feature type="active site" description="Proton acceptor" evidence="4">
    <location>
        <position position="168"/>
    </location>
</feature>
<keyword evidence="2 4" id="KW-0442">Lipid degradation</keyword>
<dbReference type="PROSITE" id="PS51635">
    <property type="entry name" value="PNPLA"/>
    <property type="match status" value="1"/>
</dbReference>
<feature type="domain" description="PNPLA" evidence="5">
    <location>
        <begin position="24"/>
        <end position="181"/>
    </location>
</feature>
<comment type="caution">
    <text evidence="6">The sequence shown here is derived from an EMBL/GenBank/DDBJ whole genome shotgun (WGS) entry which is preliminary data.</text>
</comment>
<dbReference type="Proteomes" id="UP000323136">
    <property type="component" value="Unassembled WGS sequence"/>
</dbReference>
<feature type="active site" description="Nucleophile" evidence="4">
    <location>
        <position position="57"/>
    </location>
</feature>
<comment type="caution">
    <text evidence="4">Lacks conserved residue(s) required for the propagation of feature annotation.</text>
</comment>
<dbReference type="SUPFAM" id="SSF52151">
    <property type="entry name" value="FabD/lysophospholipase-like"/>
    <property type="match status" value="1"/>
</dbReference>
<feature type="short sequence motif" description="GXSXG" evidence="4">
    <location>
        <begin position="55"/>
        <end position="59"/>
    </location>
</feature>
<feature type="short sequence motif" description="DGA/G" evidence="4">
    <location>
        <begin position="168"/>
        <end position="170"/>
    </location>
</feature>
<dbReference type="InterPro" id="IPR016035">
    <property type="entry name" value="Acyl_Trfase/lysoPLipase"/>
</dbReference>
<evidence type="ECO:0000256" key="2">
    <source>
        <dbReference type="ARBA" id="ARBA00022963"/>
    </source>
</evidence>
<dbReference type="AlphaFoldDB" id="A0A5S5DW74"/>
<evidence type="ECO:0000313" key="7">
    <source>
        <dbReference type="Proteomes" id="UP000323136"/>
    </source>
</evidence>
<dbReference type="PANTHER" id="PTHR14226">
    <property type="entry name" value="NEUROPATHY TARGET ESTERASE/SWISS CHEESE D.MELANOGASTER"/>
    <property type="match status" value="1"/>
</dbReference>
<organism evidence="6 7">
    <name type="scientific">Tenacibaculum adriaticum</name>
    <dbReference type="NCBI Taxonomy" id="413713"/>
    <lineage>
        <taxon>Bacteria</taxon>
        <taxon>Pseudomonadati</taxon>
        <taxon>Bacteroidota</taxon>
        <taxon>Flavobacteriia</taxon>
        <taxon>Flavobacteriales</taxon>
        <taxon>Flavobacteriaceae</taxon>
        <taxon>Tenacibaculum</taxon>
    </lineage>
</organism>
<keyword evidence="1 4" id="KW-0378">Hydrolase</keyword>
<evidence type="ECO:0000259" key="5">
    <source>
        <dbReference type="PROSITE" id="PS51635"/>
    </source>
</evidence>
<evidence type="ECO:0000256" key="1">
    <source>
        <dbReference type="ARBA" id="ARBA00022801"/>
    </source>
</evidence>
<keyword evidence="7" id="KW-1185">Reference proteome</keyword>
<gene>
    <name evidence="6" type="ORF">C7447_102638</name>
</gene>
<accession>A0A5S5DW74</accession>
<reference evidence="6 7" key="1">
    <citation type="submission" date="2019-07" db="EMBL/GenBank/DDBJ databases">
        <title>Genomic Encyclopedia of Type Strains, Phase IV (KMG-IV): sequencing the most valuable type-strain genomes for metagenomic binning, comparative biology and taxonomic classification.</title>
        <authorList>
            <person name="Goeker M."/>
        </authorList>
    </citation>
    <scope>NUCLEOTIDE SEQUENCE [LARGE SCALE GENOMIC DNA]</scope>
    <source>
        <strain evidence="6 7">DSM 18961</strain>
    </source>
</reference>
<dbReference type="RefSeq" id="WP_148870076.1">
    <property type="nucleotide sequence ID" value="NZ_VNIA01000002.1"/>
</dbReference>
<dbReference type="GO" id="GO:0016042">
    <property type="term" value="P:lipid catabolic process"/>
    <property type="evidence" value="ECO:0007669"/>
    <property type="project" value="UniProtKB-UniRule"/>
</dbReference>
<dbReference type="Gene3D" id="3.40.1090.10">
    <property type="entry name" value="Cytosolic phospholipase A2 catalytic domain"/>
    <property type="match status" value="2"/>
</dbReference>
<evidence type="ECO:0000313" key="6">
    <source>
        <dbReference type="EMBL" id="TYP99316.1"/>
    </source>
</evidence>
<evidence type="ECO:0000256" key="4">
    <source>
        <dbReference type="PROSITE-ProRule" id="PRU01161"/>
    </source>
</evidence>
<name>A0A5S5DW74_9FLAO</name>
<dbReference type="InterPro" id="IPR002641">
    <property type="entry name" value="PNPLA_dom"/>
</dbReference>
<protein>
    <submittedName>
        <fullName evidence="6">NTE family protein</fullName>
    </submittedName>
</protein>
<dbReference type="InterPro" id="IPR050301">
    <property type="entry name" value="NTE"/>
</dbReference>
<proteinExistence type="predicted"/>
<dbReference type="EMBL" id="VNIA01000002">
    <property type="protein sequence ID" value="TYP99316.1"/>
    <property type="molecule type" value="Genomic_DNA"/>
</dbReference>
<sequence>MDKNLIEKSITKLNKLNKNTPINLVLSGGGVKCAGHIAMLEKIEDLGLKINAISGSSGGALVASLYASGVPTQDILKIFKETSLFKISFFSITKAGLFDTFLFKSTIENQIKSKFSELQIPIYITASNMQQGKIRYFNKGKLLKPVLASCAIPGIFSPIKINNILYSDGGVLDNFPISPFEKSDLPLVGSYVSDPPKRTQEELNSTLKVLVQATFLMAHSAESFKFYNTDVTIRFPLSNYSGLDNKEAEKIYKMCKDYLNI</sequence>
<dbReference type="PANTHER" id="PTHR14226:SF78">
    <property type="entry name" value="SLR0060 PROTEIN"/>
    <property type="match status" value="1"/>
</dbReference>
<evidence type="ECO:0000256" key="3">
    <source>
        <dbReference type="ARBA" id="ARBA00023098"/>
    </source>
</evidence>
<dbReference type="Pfam" id="PF01734">
    <property type="entry name" value="Patatin"/>
    <property type="match status" value="1"/>
</dbReference>
<dbReference type="GO" id="GO:0016787">
    <property type="term" value="F:hydrolase activity"/>
    <property type="evidence" value="ECO:0007669"/>
    <property type="project" value="UniProtKB-UniRule"/>
</dbReference>
<keyword evidence="3 4" id="KW-0443">Lipid metabolism</keyword>